<sequence length="324" mass="35653">MVFSENALNILTLKSFKGIGRAWINKNIKGNEKTRVLVELLNKGSKESDEITVSRFEFKKEQIKTMILKLDGFADGLIALGDTGFPPYRGKVTLSEQPVLLFYRGDLSLLSIDNKNVAVIGLLNPEGNIKELEREVVSRLVTEGATIVSGLALGCDTIAHEQALRSNGKTIAILPGPLNSIMPASNKDLANDIVKCQGLLISEYSTEAKSKMELGGRYQERDRLQALYSDSIILTASYAKNNLGNDSGSRLAMEYAKKYAIPSAVIYDKIADENNPQFDLNRKLIQEQKDISVIDPNNIAPSVSEIIKTKPLGGQGRYVQTNLF</sequence>
<dbReference type="RefSeq" id="WP_107821703.1">
    <property type="nucleotide sequence ID" value="NZ_QAAD01000005.1"/>
</dbReference>
<accession>A0A2T5C3I7</accession>
<dbReference type="Proteomes" id="UP000243525">
    <property type="component" value="Unassembled WGS sequence"/>
</dbReference>
<dbReference type="PANTHER" id="PTHR43022">
    <property type="entry name" value="PROTEIN SMF"/>
    <property type="match status" value="1"/>
</dbReference>
<name>A0A2T5C3I7_9BACT</name>
<dbReference type="InterPro" id="IPR057666">
    <property type="entry name" value="DrpA_SLOG"/>
</dbReference>
<dbReference type="EMBL" id="QAAD01000005">
    <property type="protein sequence ID" value="PTN09296.1"/>
    <property type="molecule type" value="Genomic_DNA"/>
</dbReference>
<dbReference type="Gene3D" id="3.40.50.450">
    <property type="match status" value="1"/>
</dbReference>
<evidence type="ECO:0000313" key="4">
    <source>
        <dbReference type="Proteomes" id="UP000243525"/>
    </source>
</evidence>
<dbReference type="InterPro" id="IPR003488">
    <property type="entry name" value="DprA"/>
</dbReference>
<dbReference type="PANTHER" id="PTHR43022:SF1">
    <property type="entry name" value="PROTEIN SMF"/>
    <property type="match status" value="1"/>
</dbReference>
<protein>
    <submittedName>
        <fullName evidence="3">DNA processing protein</fullName>
    </submittedName>
</protein>
<comment type="similarity">
    <text evidence="1">Belongs to the DprA/Smf family.</text>
</comment>
<dbReference type="SUPFAM" id="SSF102405">
    <property type="entry name" value="MCP/YpsA-like"/>
    <property type="match status" value="1"/>
</dbReference>
<dbReference type="GO" id="GO:0009294">
    <property type="term" value="P:DNA-mediated transformation"/>
    <property type="evidence" value="ECO:0007669"/>
    <property type="project" value="InterPro"/>
</dbReference>
<dbReference type="Pfam" id="PF02481">
    <property type="entry name" value="DNA_processg_A"/>
    <property type="match status" value="1"/>
</dbReference>
<dbReference type="AlphaFoldDB" id="A0A2T5C3I7"/>
<feature type="domain" description="Smf/DprA SLOG" evidence="2">
    <location>
        <begin position="78"/>
        <end position="262"/>
    </location>
</feature>
<dbReference type="OrthoDB" id="9785707at2"/>
<reference evidence="3 4" key="1">
    <citation type="submission" date="2018-04" db="EMBL/GenBank/DDBJ databases">
        <title>Genomic Encyclopedia of Archaeal and Bacterial Type Strains, Phase II (KMG-II): from individual species to whole genera.</title>
        <authorList>
            <person name="Goeker M."/>
        </authorList>
    </citation>
    <scope>NUCLEOTIDE SEQUENCE [LARGE SCALE GENOMIC DNA]</scope>
    <source>
        <strain evidence="3 4">DSM 28823</strain>
    </source>
</reference>
<evidence type="ECO:0000313" key="3">
    <source>
        <dbReference type="EMBL" id="PTN09296.1"/>
    </source>
</evidence>
<evidence type="ECO:0000256" key="1">
    <source>
        <dbReference type="ARBA" id="ARBA00006525"/>
    </source>
</evidence>
<comment type="caution">
    <text evidence="3">The sequence shown here is derived from an EMBL/GenBank/DDBJ whole genome shotgun (WGS) entry which is preliminary data.</text>
</comment>
<proteinExistence type="inferred from homology"/>
<evidence type="ECO:0000259" key="2">
    <source>
        <dbReference type="Pfam" id="PF02481"/>
    </source>
</evidence>
<organism evidence="3 4">
    <name type="scientific">Mangrovibacterium marinum</name>
    <dbReference type="NCBI Taxonomy" id="1639118"/>
    <lineage>
        <taxon>Bacteria</taxon>
        <taxon>Pseudomonadati</taxon>
        <taxon>Bacteroidota</taxon>
        <taxon>Bacteroidia</taxon>
        <taxon>Marinilabiliales</taxon>
        <taxon>Prolixibacteraceae</taxon>
        <taxon>Mangrovibacterium</taxon>
    </lineage>
</organism>
<gene>
    <name evidence="3" type="ORF">C8N47_105137</name>
</gene>
<keyword evidence="4" id="KW-1185">Reference proteome</keyword>